<evidence type="ECO:0000313" key="1">
    <source>
        <dbReference type="EMBL" id="CAG6557601.1"/>
    </source>
</evidence>
<sequence>MPGRSGQNVCLQACLGGNQRRQIGSVQIRPIVRRTDERLWKCWPVCPKLRRPVRQADRGVSTESVTCARARGAIQCAVRLARVGSCLWRSKGEHCPWYAREKEV</sequence>
<organism evidence="1">
    <name type="scientific">Culex pipiens</name>
    <name type="common">House mosquito</name>
    <dbReference type="NCBI Taxonomy" id="7175"/>
    <lineage>
        <taxon>Eukaryota</taxon>
        <taxon>Metazoa</taxon>
        <taxon>Ecdysozoa</taxon>
        <taxon>Arthropoda</taxon>
        <taxon>Hexapoda</taxon>
        <taxon>Insecta</taxon>
        <taxon>Pterygota</taxon>
        <taxon>Neoptera</taxon>
        <taxon>Endopterygota</taxon>
        <taxon>Diptera</taxon>
        <taxon>Nematocera</taxon>
        <taxon>Culicoidea</taxon>
        <taxon>Culicidae</taxon>
        <taxon>Culicinae</taxon>
        <taxon>Culicini</taxon>
        <taxon>Culex</taxon>
        <taxon>Culex</taxon>
    </lineage>
</organism>
<dbReference type="EMBL" id="HBUE01153197">
    <property type="protein sequence ID" value="CAG6506290.1"/>
    <property type="molecule type" value="Transcribed_RNA"/>
</dbReference>
<name>A0A8D8NA06_CULPI</name>
<accession>A0A8D8NA06</accession>
<dbReference type="EMBL" id="HBUE01258214">
    <property type="protein sequence ID" value="CAG6557601.1"/>
    <property type="molecule type" value="Transcribed_RNA"/>
</dbReference>
<proteinExistence type="predicted"/>
<protein>
    <submittedName>
        <fullName evidence="1">(northern house mosquito) hypothetical protein</fullName>
    </submittedName>
</protein>
<dbReference type="EMBL" id="HBUE01113371">
    <property type="protein sequence ID" value="CAG6489753.1"/>
    <property type="molecule type" value="Transcribed_RNA"/>
</dbReference>
<dbReference type="EMBL" id="HBUE01113370">
    <property type="protein sequence ID" value="CAG6489752.1"/>
    <property type="molecule type" value="Transcribed_RNA"/>
</dbReference>
<dbReference type="AlphaFoldDB" id="A0A8D8NA06"/>
<reference evidence="1" key="1">
    <citation type="submission" date="2021-05" db="EMBL/GenBank/DDBJ databases">
        <authorList>
            <person name="Alioto T."/>
            <person name="Alioto T."/>
            <person name="Gomez Garrido J."/>
        </authorList>
    </citation>
    <scope>NUCLEOTIDE SEQUENCE</scope>
</reference>